<dbReference type="EMBL" id="CP069112">
    <property type="protein sequence ID" value="QSS62882.1"/>
    <property type="molecule type" value="Genomic_DNA"/>
</dbReference>
<proteinExistence type="predicted"/>
<evidence type="ECO:0000313" key="1">
    <source>
        <dbReference type="EMBL" id="QSS62882.1"/>
    </source>
</evidence>
<organism evidence="1 2">
    <name type="scientific">Ajellomyces capsulatus</name>
    <name type="common">Darling's disease fungus</name>
    <name type="synonym">Histoplasma capsulatum</name>
    <dbReference type="NCBI Taxonomy" id="5037"/>
    <lineage>
        <taxon>Eukaryota</taxon>
        <taxon>Fungi</taxon>
        <taxon>Dikarya</taxon>
        <taxon>Ascomycota</taxon>
        <taxon>Pezizomycotina</taxon>
        <taxon>Eurotiomycetes</taxon>
        <taxon>Eurotiomycetidae</taxon>
        <taxon>Onygenales</taxon>
        <taxon>Ajellomycetaceae</taxon>
        <taxon>Histoplasma</taxon>
    </lineage>
</organism>
<dbReference type="Proteomes" id="UP000663671">
    <property type="component" value="Chromosome 7"/>
</dbReference>
<protein>
    <submittedName>
        <fullName evidence="1">Uncharacterized protein</fullName>
    </submittedName>
</protein>
<dbReference type="OrthoDB" id="10669990at2759"/>
<reference evidence="1" key="1">
    <citation type="submission" date="2021-01" db="EMBL/GenBank/DDBJ databases">
        <title>Chromosome-level genome assembly of a human fungal pathogen reveals clustering of transcriptionally co-regulated genes.</title>
        <authorList>
            <person name="Voorhies M."/>
            <person name="Cohen S."/>
            <person name="Shea T.P."/>
            <person name="Petrus S."/>
            <person name="Munoz J.F."/>
            <person name="Poplawski S."/>
            <person name="Goldman W.E."/>
            <person name="Michael T."/>
            <person name="Cuomo C.A."/>
            <person name="Sil A."/>
            <person name="Beyhan S."/>
        </authorList>
    </citation>
    <scope>NUCLEOTIDE SEQUENCE</scope>
    <source>
        <strain evidence="1">WU24</strain>
    </source>
</reference>
<gene>
    <name evidence="1" type="ORF">I7I51_02625</name>
</gene>
<evidence type="ECO:0000313" key="2">
    <source>
        <dbReference type="Proteomes" id="UP000663671"/>
    </source>
</evidence>
<dbReference type="AlphaFoldDB" id="A0A8A1MEE6"/>
<dbReference type="VEuPathDB" id="FungiDB:I7I51_02625"/>
<sequence>MSALVKLPDRKKSLSFLTNGNGDQHLIFLRVACIENGQSKIRIQKPCILFQHSHLGEGNVGLGDSPPPPLNHHTLKLRSSKYQSLPEIARATRLGREAKGRLTNYQIIARNSPFKGNENSLDPPHLSEGTKTGLEARAEYPWC</sequence>
<accession>A0A8A1MEE6</accession>
<name>A0A8A1MEE6_AJECA</name>